<dbReference type="InterPro" id="IPR050418">
    <property type="entry name" value="D-iso_2-hydroxyacid_DH_PdxB"/>
</dbReference>
<evidence type="ECO:0000259" key="6">
    <source>
        <dbReference type="Pfam" id="PF02826"/>
    </source>
</evidence>
<dbReference type="Gene3D" id="3.40.50.720">
    <property type="entry name" value="NAD(P)-binding Rossmann-like Domain"/>
    <property type="match status" value="2"/>
</dbReference>
<protein>
    <submittedName>
        <fullName evidence="7">D-3-phosphoglycerate dehydrogenase</fullName>
        <ecNumber evidence="7">1.1.1.95</ecNumber>
    </submittedName>
</protein>
<dbReference type="SUPFAM" id="SSF52283">
    <property type="entry name" value="Formate/glycerate dehydrogenase catalytic domain-like"/>
    <property type="match status" value="1"/>
</dbReference>
<evidence type="ECO:0000313" key="8">
    <source>
        <dbReference type="Proteomes" id="UP000767854"/>
    </source>
</evidence>
<dbReference type="RefSeq" id="WP_204664759.1">
    <property type="nucleotide sequence ID" value="NZ_JAFBDT010000017.1"/>
</dbReference>
<feature type="domain" description="D-isomer specific 2-hydroxyacid dehydrogenase NAD-binding" evidence="6">
    <location>
        <begin position="108"/>
        <end position="280"/>
    </location>
</feature>
<proteinExistence type="inferred from homology"/>
<dbReference type="InterPro" id="IPR036291">
    <property type="entry name" value="NAD(P)-bd_dom_sf"/>
</dbReference>
<keyword evidence="2 4" id="KW-0560">Oxidoreductase</keyword>
<keyword evidence="8" id="KW-1185">Reference proteome</keyword>
<reference evidence="7 8" key="1">
    <citation type="submission" date="2021-01" db="EMBL/GenBank/DDBJ databases">
        <title>Genomic Encyclopedia of Type Strains, Phase IV (KMG-IV): sequencing the most valuable type-strain genomes for metagenomic binning, comparative biology and taxonomic classification.</title>
        <authorList>
            <person name="Goeker M."/>
        </authorList>
    </citation>
    <scope>NUCLEOTIDE SEQUENCE [LARGE SCALE GENOMIC DNA]</scope>
    <source>
        <strain evidence="7 8">DSM 24436</strain>
    </source>
</reference>
<dbReference type="PANTHER" id="PTHR43761">
    <property type="entry name" value="D-ISOMER SPECIFIC 2-HYDROXYACID DEHYDROGENASE FAMILY PROTEIN (AFU_ORTHOLOGUE AFUA_1G13630)"/>
    <property type="match status" value="1"/>
</dbReference>
<name>A0ABS2MSK5_9FIRM</name>
<dbReference type="Pfam" id="PF02826">
    <property type="entry name" value="2-Hacid_dh_C"/>
    <property type="match status" value="1"/>
</dbReference>
<comment type="caution">
    <text evidence="7">The sequence shown here is derived from an EMBL/GenBank/DDBJ whole genome shotgun (WGS) entry which is preliminary data.</text>
</comment>
<evidence type="ECO:0000256" key="1">
    <source>
        <dbReference type="ARBA" id="ARBA00005854"/>
    </source>
</evidence>
<evidence type="ECO:0000313" key="7">
    <source>
        <dbReference type="EMBL" id="MBM7562384.1"/>
    </source>
</evidence>
<evidence type="ECO:0000259" key="5">
    <source>
        <dbReference type="Pfam" id="PF00389"/>
    </source>
</evidence>
<dbReference type="GO" id="GO:0004617">
    <property type="term" value="F:phosphoglycerate dehydrogenase activity"/>
    <property type="evidence" value="ECO:0007669"/>
    <property type="project" value="UniProtKB-EC"/>
</dbReference>
<dbReference type="InterPro" id="IPR006140">
    <property type="entry name" value="D-isomer_DH_NAD-bd"/>
</dbReference>
<evidence type="ECO:0000256" key="3">
    <source>
        <dbReference type="ARBA" id="ARBA00023027"/>
    </source>
</evidence>
<evidence type="ECO:0000256" key="4">
    <source>
        <dbReference type="RuleBase" id="RU003719"/>
    </source>
</evidence>
<keyword evidence="3" id="KW-0520">NAD</keyword>
<organism evidence="7 8">
    <name type="scientific">Fusibacter tunisiensis</name>
    <dbReference type="NCBI Taxonomy" id="1008308"/>
    <lineage>
        <taxon>Bacteria</taxon>
        <taxon>Bacillati</taxon>
        <taxon>Bacillota</taxon>
        <taxon>Clostridia</taxon>
        <taxon>Eubacteriales</taxon>
        <taxon>Eubacteriales Family XII. Incertae Sedis</taxon>
        <taxon>Fusibacter</taxon>
    </lineage>
</organism>
<dbReference type="CDD" id="cd05303">
    <property type="entry name" value="PGDH_2"/>
    <property type="match status" value="1"/>
</dbReference>
<accession>A0ABS2MSK5</accession>
<dbReference type="SUPFAM" id="SSF51735">
    <property type="entry name" value="NAD(P)-binding Rossmann-fold domains"/>
    <property type="match status" value="1"/>
</dbReference>
<dbReference type="EC" id="1.1.1.95" evidence="7"/>
<gene>
    <name evidence="7" type="ORF">JOC49_001934</name>
</gene>
<feature type="domain" description="D-isomer specific 2-hydroxyacid dehydrogenase catalytic" evidence="5">
    <location>
        <begin position="12"/>
        <end position="302"/>
    </location>
</feature>
<dbReference type="InterPro" id="IPR006139">
    <property type="entry name" value="D-isomer_2_OHA_DH_cat_dom"/>
</dbReference>
<dbReference type="EMBL" id="JAFBDT010000017">
    <property type="protein sequence ID" value="MBM7562384.1"/>
    <property type="molecule type" value="Genomic_DNA"/>
</dbReference>
<dbReference type="PANTHER" id="PTHR43761:SF1">
    <property type="entry name" value="D-ISOMER SPECIFIC 2-HYDROXYACID DEHYDROGENASE CATALYTIC DOMAIN-CONTAINING PROTEIN-RELATED"/>
    <property type="match status" value="1"/>
</dbReference>
<dbReference type="Proteomes" id="UP000767854">
    <property type="component" value="Unassembled WGS sequence"/>
</dbReference>
<sequence>MQLKILANDGMDKSAVDALNAMGHTVDTTHYDGEALVEKMRESHVIVIRSATKIRKELIDQVKGSTMKLMIRAGVGIDNIDHVYAKENGFTVKNTPNSSSAAVAELAIGHMFAISRFIHISNVTMRNGEWNKKNYKGVELNGKTLGLIGMGRISYEVAKRAVALGMKVVYTNRRGKLDQYPEFDYMPLDELLGVSDFISLHIPFDKTAGPTLKKEQFDKMKDGVYLINTARGGVVSESDLLDALNTGKVAGAGIDVFEEEPTKNDALINHPRVSCTPHIGASTGEAQARIGEETIGVIKEFFNL</sequence>
<evidence type="ECO:0000256" key="2">
    <source>
        <dbReference type="ARBA" id="ARBA00023002"/>
    </source>
</evidence>
<dbReference type="Pfam" id="PF00389">
    <property type="entry name" value="2-Hacid_dh"/>
    <property type="match status" value="1"/>
</dbReference>
<comment type="similarity">
    <text evidence="1 4">Belongs to the D-isomer specific 2-hydroxyacid dehydrogenase family.</text>
</comment>